<evidence type="ECO:0000256" key="13">
    <source>
        <dbReference type="SAM" id="MobiDB-lite"/>
    </source>
</evidence>
<dbReference type="PANTHER" id="PTHR43547">
    <property type="entry name" value="TWO-COMPONENT HISTIDINE KINASE"/>
    <property type="match status" value="1"/>
</dbReference>
<dbReference type="SUPFAM" id="SSF55874">
    <property type="entry name" value="ATPase domain of HSP90 chaperone/DNA topoisomerase II/histidine kinase"/>
    <property type="match status" value="1"/>
</dbReference>
<evidence type="ECO:0000256" key="6">
    <source>
        <dbReference type="ARBA" id="ARBA00022777"/>
    </source>
</evidence>
<dbReference type="InterPro" id="IPR005467">
    <property type="entry name" value="His_kinase_dom"/>
</dbReference>
<evidence type="ECO:0000259" key="16">
    <source>
        <dbReference type="PROSITE" id="PS50110"/>
    </source>
</evidence>
<dbReference type="Pfam" id="PF02518">
    <property type="entry name" value="HATPase_c"/>
    <property type="match status" value="1"/>
</dbReference>
<sequence>MLGLINQLLDFRKLEMGGEKLKLSGNDFVKFAKYVYFDFKDVAENKSIRFTFESDVRQLFMGFDKGKIHKIINNLYSNALKFTSEEGYITTTVRLVQENGREFVRLDIEDTGCGIPDREQQTIFERFYQSENNYPDKTGSGIGLHLVKEYVELHSGQISVSSKVGEGSVFSVFIPTDLQVAGDNAGMEDTHASVSPLSSETETNNHQEQKTLLIVEDNMELRHFLAEQLDSKFDILQAADGKQGLSIAQKKSPDLIVSDLMMPVLDGLEMCQRLKNDIHTSHIPIILLTARLSDETKIESYKAGADSYIAKPFNFEVLLTRIEMLIEQQEKHKKLFHKTIEITPNSITLSSLDEELIKKALLFVEKNMDNSKYSVDELASELAFSRRQLSRKFQSIIGLSPGEFIRSVRLKRAAQLLKDSQYNISEIAWMVGFSTIKYFNLNFKEEFGVTPTQYRLESMK</sequence>
<keyword evidence="7" id="KW-0067">ATP-binding</keyword>
<dbReference type="GO" id="GO:0005524">
    <property type="term" value="F:ATP binding"/>
    <property type="evidence" value="ECO:0007669"/>
    <property type="project" value="UniProtKB-KW"/>
</dbReference>
<dbReference type="PRINTS" id="PR00344">
    <property type="entry name" value="BCTRLSENSOR"/>
</dbReference>
<dbReference type="GO" id="GO:0043565">
    <property type="term" value="F:sequence-specific DNA binding"/>
    <property type="evidence" value="ECO:0007669"/>
    <property type="project" value="InterPro"/>
</dbReference>
<evidence type="ECO:0000313" key="17">
    <source>
        <dbReference type="EMBL" id="KAA6300669.1"/>
    </source>
</evidence>
<evidence type="ECO:0000313" key="18">
    <source>
        <dbReference type="Proteomes" id="UP000324575"/>
    </source>
</evidence>
<gene>
    <name evidence="17" type="ORF">EZS26_003189</name>
</gene>
<dbReference type="InterPro" id="IPR004358">
    <property type="entry name" value="Sig_transdc_His_kin-like_C"/>
</dbReference>
<accession>A0A5M8NYG7</accession>
<dbReference type="Gene3D" id="3.40.50.2300">
    <property type="match status" value="1"/>
</dbReference>
<name>A0A5M8NYG7_9BACT</name>
<dbReference type="PROSITE" id="PS01124">
    <property type="entry name" value="HTH_ARAC_FAMILY_2"/>
    <property type="match status" value="1"/>
</dbReference>
<dbReference type="SUPFAM" id="SSF52172">
    <property type="entry name" value="CheY-like"/>
    <property type="match status" value="1"/>
</dbReference>
<dbReference type="InterPro" id="IPR018062">
    <property type="entry name" value="HTH_AraC-typ_CS"/>
</dbReference>
<dbReference type="Proteomes" id="UP000324575">
    <property type="component" value="Unassembled WGS sequence"/>
</dbReference>
<keyword evidence="6 17" id="KW-0418">Kinase</keyword>
<proteinExistence type="predicted"/>
<keyword evidence="8" id="KW-0902">Two-component regulatory system</keyword>
<reference evidence="17 18" key="1">
    <citation type="submission" date="2019-03" db="EMBL/GenBank/DDBJ databases">
        <title>Single cell metagenomics reveals metabolic interactions within the superorganism composed of flagellate Streblomastix strix and complex community of Bacteroidetes bacteria on its surface.</title>
        <authorList>
            <person name="Treitli S.C."/>
            <person name="Kolisko M."/>
            <person name="Husnik F."/>
            <person name="Keeling P."/>
            <person name="Hampl V."/>
        </authorList>
    </citation>
    <scope>NUCLEOTIDE SEQUENCE [LARGE SCALE GENOMIC DNA]</scope>
    <source>
        <strain evidence="17">St1</strain>
    </source>
</reference>
<dbReference type="InterPro" id="IPR036890">
    <property type="entry name" value="HATPase_C_sf"/>
</dbReference>
<dbReference type="SMART" id="SM00448">
    <property type="entry name" value="REC"/>
    <property type="match status" value="1"/>
</dbReference>
<dbReference type="Gene3D" id="1.10.10.60">
    <property type="entry name" value="Homeodomain-like"/>
    <property type="match status" value="2"/>
</dbReference>
<dbReference type="InterPro" id="IPR003594">
    <property type="entry name" value="HATPase_dom"/>
</dbReference>
<evidence type="ECO:0000256" key="10">
    <source>
        <dbReference type="ARBA" id="ARBA00023125"/>
    </source>
</evidence>
<dbReference type="CDD" id="cd17574">
    <property type="entry name" value="REC_OmpR"/>
    <property type="match status" value="1"/>
</dbReference>
<dbReference type="GO" id="GO:0000155">
    <property type="term" value="F:phosphorelay sensor kinase activity"/>
    <property type="evidence" value="ECO:0007669"/>
    <property type="project" value="TreeGrafter"/>
</dbReference>
<dbReference type="Gene3D" id="3.30.565.10">
    <property type="entry name" value="Histidine kinase-like ATPase, C-terminal domain"/>
    <property type="match status" value="1"/>
</dbReference>
<evidence type="ECO:0000256" key="9">
    <source>
        <dbReference type="ARBA" id="ARBA00023015"/>
    </source>
</evidence>
<dbReference type="Pfam" id="PF00072">
    <property type="entry name" value="Response_reg"/>
    <property type="match status" value="1"/>
</dbReference>
<dbReference type="PROSITE" id="PS50109">
    <property type="entry name" value="HIS_KIN"/>
    <property type="match status" value="1"/>
</dbReference>
<evidence type="ECO:0000256" key="5">
    <source>
        <dbReference type="ARBA" id="ARBA00022741"/>
    </source>
</evidence>
<evidence type="ECO:0000256" key="12">
    <source>
        <dbReference type="PROSITE-ProRule" id="PRU00169"/>
    </source>
</evidence>
<evidence type="ECO:0000256" key="8">
    <source>
        <dbReference type="ARBA" id="ARBA00023012"/>
    </source>
</evidence>
<dbReference type="SMART" id="SM00342">
    <property type="entry name" value="HTH_ARAC"/>
    <property type="match status" value="1"/>
</dbReference>
<feature type="modified residue" description="4-aspartylphosphate" evidence="12">
    <location>
        <position position="259"/>
    </location>
</feature>
<dbReference type="SUPFAM" id="SSF46689">
    <property type="entry name" value="Homeodomain-like"/>
    <property type="match status" value="2"/>
</dbReference>
<evidence type="ECO:0000259" key="15">
    <source>
        <dbReference type="PROSITE" id="PS50109"/>
    </source>
</evidence>
<dbReference type="PROSITE" id="PS00041">
    <property type="entry name" value="HTH_ARAC_FAMILY_1"/>
    <property type="match status" value="1"/>
</dbReference>
<keyword evidence="3 12" id="KW-0597">Phosphoprotein</keyword>
<feature type="region of interest" description="Disordered" evidence="13">
    <location>
        <begin position="187"/>
        <end position="206"/>
    </location>
</feature>
<keyword evidence="10" id="KW-0238">DNA-binding</keyword>
<organism evidence="17 18">
    <name type="scientific">Candidatus Ordinivivax streblomastigis</name>
    <dbReference type="NCBI Taxonomy" id="2540710"/>
    <lineage>
        <taxon>Bacteria</taxon>
        <taxon>Pseudomonadati</taxon>
        <taxon>Bacteroidota</taxon>
        <taxon>Bacteroidia</taxon>
        <taxon>Bacteroidales</taxon>
        <taxon>Candidatus Ordinivivax</taxon>
    </lineage>
</organism>
<comment type="caution">
    <text evidence="17">The sequence shown here is derived from an EMBL/GenBank/DDBJ whole genome shotgun (WGS) entry which is preliminary data.</text>
</comment>
<keyword evidence="4 17" id="KW-0808">Transferase</keyword>
<dbReference type="PROSITE" id="PS50110">
    <property type="entry name" value="RESPONSE_REGULATORY"/>
    <property type="match status" value="1"/>
</dbReference>
<dbReference type="FunFam" id="3.40.50.2300:FF:000138">
    <property type="entry name" value="Two-component system sensor histidine kinase/response regulator"/>
    <property type="match status" value="1"/>
</dbReference>
<dbReference type="InterPro" id="IPR018060">
    <property type="entry name" value="HTH_AraC"/>
</dbReference>
<dbReference type="AlphaFoldDB" id="A0A5M8NYG7"/>
<dbReference type="GO" id="GO:0003700">
    <property type="term" value="F:DNA-binding transcription factor activity"/>
    <property type="evidence" value="ECO:0007669"/>
    <property type="project" value="InterPro"/>
</dbReference>
<feature type="domain" description="Response regulatory" evidence="16">
    <location>
        <begin position="211"/>
        <end position="326"/>
    </location>
</feature>
<evidence type="ECO:0000256" key="4">
    <source>
        <dbReference type="ARBA" id="ARBA00022679"/>
    </source>
</evidence>
<evidence type="ECO:0000256" key="7">
    <source>
        <dbReference type="ARBA" id="ARBA00022840"/>
    </source>
</evidence>
<dbReference type="EC" id="2.7.13.3" evidence="2"/>
<feature type="domain" description="HTH araC/xylS-type" evidence="14">
    <location>
        <begin position="358"/>
        <end position="457"/>
    </location>
</feature>
<dbReference type="EMBL" id="SNRX01000057">
    <property type="protein sequence ID" value="KAA6300669.1"/>
    <property type="molecule type" value="Genomic_DNA"/>
</dbReference>
<evidence type="ECO:0000256" key="2">
    <source>
        <dbReference type="ARBA" id="ARBA00012438"/>
    </source>
</evidence>
<dbReference type="PANTHER" id="PTHR43547:SF2">
    <property type="entry name" value="HYBRID SIGNAL TRANSDUCTION HISTIDINE KINASE C"/>
    <property type="match status" value="1"/>
</dbReference>
<dbReference type="InterPro" id="IPR001789">
    <property type="entry name" value="Sig_transdc_resp-reg_receiver"/>
</dbReference>
<evidence type="ECO:0000256" key="11">
    <source>
        <dbReference type="ARBA" id="ARBA00023163"/>
    </source>
</evidence>
<dbReference type="InterPro" id="IPR011006">
    <property type="entry name" value="CheY-like_superfamily"/>
</dbReference>
<comment type="catalytic activity">
    <reaction evidence="1">
        <text>ATP + protein L-histidine = ADP + protein N-phospho-L-histidine.</text>
        <dbReference type="EC" id="2.7.13.3"/>
    </reaction>
</comment>
<keyword evidence="5" id="KW-0547">Nucleotide-binding</keyword>
<dbReference type="Pfam" id="PF12833">
    <property type="entry name" value="HTH_18"/>
    <property type="match status" value="1"/>
</dbReference>
<dbReference type="FunFam" id="3.30.565.10:FF:000037">
    <property type="entry name" value="Hybrid sensor histidine kinase/response regulator"/>
    <property type="match status" value="1"/>
</dbReference>
<feature type="compositionally biased region" description="Polar residues" evidence="13">
    <location>
        <begin position="192"/>
        <end position="202"/>
    </location>
</feature>
<evidence type="ECO:0000256" key="3">
    <source>
        <dbReference type="ARBA" id="ARBA00022553"/>
    </source>
</evidence>
<evidence type="ECO:0000259" key="14">
    <source>
        <dbReference type="PROSITE" id="PS01124"/>
    </source>
</evidence>
<feature type="domain" description="Histidine kinase" evidence="15">
    <location>
        <begin position="1"/>
        <end position="178"/>
    </location>
</feature>
<dbReference type="InterPro" id="IPR009057">
    <property type="entry name" value="Homeodomain-like_sf"/>
</dbReference>
<evidence type="ECO:0000256" key="1">
    <source>
        <dbReference type="ARBA" id="ARBA00000085"/>
    </source>
</evidence>
<protein>
    <recommendedName>
        <fullName evidence="2">histidine kinase</fullName>
        <ecNumber evidence="2">2.7.13.3</ecNumber>
    </recommendedName>
</protein>
<keyword evidence="9" id="KW-0805">Transcription regulation</keyword>
<dbReference type="SMART" id="SM00387">
    <property type="entry name" value="HATPase_c"/>
    <property type="match status" value="1"/>
</dbReference>
<keyword evidence="11" id="KW-0804">Transcription</keyword>